<dbReference type="InterPro" id="IPR021549">
    <property type="entry name" value="DUF2894"/>
</dbReference>
<gene>
    <name evidence="2" type="ORF">CEE60_13320</name>
</gene>
<dbReference type="AlphaFoldDB" id="A0A246HKQ6"/>
<feature type="region of interest" description="Disordered" evidence="1">
    <location>
        <begin position="1"/>
        <end position="26"/>
    </location>
</feature>
<evidence type="ECO:0000256" key="1">
    <source>
        <dbReference type="SAM" id="MobiDB-lite"/>
    </source>
</evidence>
<dbReference type="Pfam" id="PF11445">
    <property type="entry name" value="DUF2894"/>
    <property type="match status" value="1"/>
</dbReference>
<accession>A0A246HKQ6</accession>
<feature type="compositionally biased region" description="Basic residues" evidence="1">
    <location>
        <begin position="12"/>
        <end position="24"/>
    </location>
</feature>
<dbReference type="Proteomes" id="UP000198157">
    <property type="component" value="Unassembled WGS sequence"/>
</dbReference>
<evidence type="ECO:0008006" key="4">
    <source>
        <dbReference type="Google" id="ProtNLM"/>
    </source>
</evidence>
<dbReference type="OrthoDB" id="6025757at2"/>
<evidence type="ECO:0000313" key="3">
    <source>
        <dbReference type="Proteomes" id="UP000198157"/>
    </source>
</evidence>
<evidence type="ECO:0000313" key="2">
    <source>
        <dbReference type="EMBL" id="OWQ52295.1"/>
    </source>
</evidence>
<proteinExistence type="predicted"/>
<dbReference type="EMBL" id="NIVS01000032">
    <property type="protein sequence ID" value="OWQ52295.1"/>
    <property type="molecule type" value="Genomic_DNA"/>
</dbReference>
<comment type="caution">
    <text evidence="2">The sequence shown here is derived from an EMBL/GenBank/DDBJ whole genome shotgun (WGS) entry which is preliminary data.</text>
</comment>
<protein>
    <recommendedName>
        <fullName evidence="4">DUF2894 domain-containing protein</fullName>
    </recommendedName>
</protein>
<name>A0A246HKQ6_STEMA</name>
<sequence length="224" mass="24444">MAARRTAAWRSPRSRNPRRARPRMPRNPVATAEILQRWRADKLDELDRTRFAVIEALHARVQAHDGEVRALLQAKLDAWVASYGERIAEASAAAPSGLGPSPGRIGLQALITELTRQHNPAYPELPVLAEVRAGWATLRNASQLKESLAQMPTNGGPLNSGVLVHRALTLMKDTSPGYLTHFMAYLDALSGMEHLHQWGVLVATPKAASRGAKPRRPRAGKAAG</sequence>
<organism evidence="2 3">
    <name type="scientific">Stenotrophomonas maltophilia</name>
    <name type="common">Pseudomonas maltophilia</name>
    <name type="synonym">Xanthomonas maltophilia</name>
    <dbReference type="NCBI Taxonomy" id="40324"/>
    <lineage>
        <taxon>Bacteria</taxon>
        <taxon>Pseudomonadati</taxon>
        <taxon>Pseudomonadota</taxon>
        <taxon>Gammaproteobacteria</taxon>
        <taxon>Lysobacterales</taxon>
        <taxon>Lysobacteraceae</taxon>
        <taxon>Stenotrophomonas</taxon>
        <taxon>Stenotrophomonas maltophilia group</taxon>
    </lineage>
</organism>
<reference evidence="2 3" key="1">
    <citation type="submission" date="2017-06" db="EMBL/GenBank/DDBJ databases">
        <authorList>
            <person name="Kim H.J."/>
            <person name="Triplett B.A."/>
        </authorList>
    </citation>
    <scope>NUCLEOTIDE SEQUENCE [LARGE SCALE GENOMIC DNA]</scope>
    <source>
        <strain evidence="2 3">13146</strain>
    </source>
</reference>